<feature type="compositionally biased region" description="Basic residues" evidence="1">
    <location>
        <begin position="113"/>
        <end position="135"/>
    </location>
</feature>
<accession>A0A2V2UGJ9</accession>
<feature type="compositionally biased region" description="Basic and acidic residues" evidence="1">
    <location>
        <begin position="31"/>
        <end position="42"/>
    </location>
</feature>
<dbReference type="VEuPathDB" id="TriTrypDB:C3747_486g5"/>
<evidence type="ECO:0000313" key="3">
    <source>
        <dbReference type="Proteomes" id="UP000246121"/>
    </source>
</evidence>
<feature type="region of interest" description="Disordered" evidence="1">
    <location>
        <begin position="1"/>
        <end position="188"/>
    </location>
</feature>
<dbReference type="AlphaFoldDB" id="A0A2V2UGJ9"/>
<proteinExistence type="predicted"/>
<dbReference type="VEuPathDB" id="TriTrypDB:TcCLB.503599.20"/>
<evidence type="ECO:0000256" key="1">
    <source>
        <dbReference type="SAM" id="MobiDB-lite"/>
    </source>
</evidence>
<evidence type="ECO:0000313" key="2">
    <source>
        <dbReference type="EMBL" id="PWU83074.1"/>
    </source>
</evidence>
<dbReference type="VEuPathDB" id="TriTrypDB:TCSYLVIO_005150"/>
<dbReference type="VEuPathDB" id="TriTrypDB:TcG_08487"/>
<feature type="compositionally biased region" description="Gly residues" evidence="1">
    <location>
        <begin position="52"/>
        <end position="63"/>
    </location>
</feature>
<dbReference type="VEuPathDB" id="TriTrypDB:TcCLB.505163.10"/>
<feature type="compositionally biased region" description="Basic and acidic residues" evidence="1">
    <location>
        <begin position="140"/>
        <end position="163"/>
    </location>
</feature>
<dbReference type="VEuPathDB" id="TriTrypDB:TcCL_NonESM08700"/>
<sequence length="356" mass="40331">MSGWKRGPYPVDSRGGGGKWAPHRNYSRRLSTHEDYEDDDKRRSYHHYHRGTGSGYIGGGIGGAVKRSGSRHGRRRERSYDLREENDDVDYEDVDSDESVSNDFEELSDYYDHHRRRKRQRRESPYRRHRHRRRSSSSSRLRDSHRPHRQQEKCQQGDDELHGTGRRRRRYEEDYSKSSPATEVERRQKQLLSALDRQLATYQSRFRGEGDDNKDSNCKKGYQEVQKEGCSGSGRTSLPSSRVVLYGVDLGVQQCHLNSMLEQLVGRRPLSVFRPAAALRQSLCDTALSGVESLPEVPPLDFGSDRSLHLGLHDVDGAGGVVVMELPRDGDTVAAAVAALNGAYVNGRIIGAVVHS</sequence>
<dbReference type="VEuPathDB" id="TriTrypDB:TcBrA4_0098930"/>
<dbReference type="VEuPathDB" id="TriTrypDB:BCY84_19708"/>
<feature type="compositionally biased region" description="Acidic residues" evidence="1">
    <location>
        <begin position="84"/>
        <end position="109"/>
    </location>
</feature>
<reference evidence="2 3" key="1">
    <citation type="journal article" date="2018" name="Microb. Genom.">
        <title>Expanding an expanded genome: long-read sequencing of Trypanosoma cruzi.</title>
        <authorList>
            <person name="Berna L."/>
            <person name="Rodriguez M."/>
            <person name="Chiribao M.L."/>
            <person name="Parodi-Talice A."/>
            <person name="Pita S."/>
            <person name="Rijo G."/>
            <person name="Alvarez-Valin F."/>
            <person name="Robello C."/>
        </authorList>
    </citation>
    <scope>NUCLEOTIDE SEQUENCE [LARGE SCALE GENOMIC DNA]</scope>
    <source>
        <strain evidence="2 3">Dm28c</strain>
    </source>
</reference>
<organism evidence="2 3">
    <name type="scientific">Trypanosoma cruzi</name>
    <dbReference type="NCBI Taxonomy" id="5693"/>
    <lineage>
        <taxon>Eukaryota</taxon>
        <taxon>Discoba</taxon>
        <taxon>Euglenozoa</taxon>
        <taxon>Kinetoplastea</taxon>
        <taxon>Metakinetoplastina</taxon>
        <taxon>Trypanosomatida</taxon>
        <taxon>Trypanosomatidae</taxon>
        <taxon>Trypanosoma</taxon>
        <taxon>Schizotrypanum</taxon>
    </lineage>
</organism>
<name>A0A2V2UGJ9_TRYCR</name>
<dbReference type="Proteomes" id="UP000246121">
    <property type="component" value="Unassembled WGS sequence"/>
</dbReference>
<dbReference type="EMBL" id="PRFA01000397">
    <property type="protein sequence ID" value="PWU83074.1"/>
    <property type="molecule type" value="Genomic_DNA"/>
</dbReference>
<protein>
    <recommendedName>
        <fullName evidence="4">RRM domain-containing protein</fullName>
    </recommendedName>
</protein>
<dbReference type="VEuPathDB" id="TriTrypDB:ECC02_005351"/>
<dbReference type="VEuPathDB" id="TriTrypDB:TCDM_07907"/>
<comment type="caution">
    <text evidence="2">The sequence shown here is derived from an EMBL/GenBank/DDBJ whole genome shotgun (WGS) entry which is preliminary data.</text>
</comment>
<dbReference type="VEuPathDB" id="TriTrypDB:C4B63_397g15"/>
<feature type="compositionally biased region" description="Basic residues" evidence="1">
    <location>
        <begin position="68"/>
        <end position="77"/>
    </location>
</feature>
<evidence type="ECO:0008006" key="4">
    <source>
        <dbReference type="Google" id="ProtNLM"/>
    </source>
</evidence>
<gene>
    <name evidence="2" type="ORF">C4B63_397g15</name>
</gene>
<dbReference type="VEuPathDB" id="TriTrypDB:Tc_MARK_3882"/>